<dbReference type="PANTHER" id="PTHR23213:SF368">
    <property type="entry name" value="HISTONE H3-K79 METHYLTRANSFERASE"/>
    <property type="match status" value="1"/>
</dbReference>
<evidence type="ECO:0000256" key="1">
    <source>
        <dbReference type="ARBA" id="ARBA00004167"/>
    </source>
</evidence>
<dbReference type="GO" id="GO:0051015">
    <property type="term" value="F:actin filament binding"/>
    <property type="evidence" value="ECO:0007669"/>
    <property type="project" value="InterPro"/>
</dbReference>
<feature type="transmembrane region" description="Helical" evidence="6">
    <location>
        <begin position="45"/>
        <end position="64"/>
    </location>
</feature>
<dbReference type="SMART" id="SM00498">
    <property type="entry name" value="FH2"/>
    <property type="match status" value="1"/>
</dbReference>
<evidence type="ECO:0000256" key="5">
    <source>
        <dbReference type="SAM" id="MobiDB-lite"/>
    </source>
</evidence>
<feature type="compositionally biased region" description="Basic and acidic residues" evidence="5">
    <location>
        <begin position="250"/>
        <end position="259"/>
    </location>
</feature>
<dbReference type="PANTHER" id="PTHR23213">
    <property type="entry name" value="FORMIN-RELATED"/>
    <property type="match status" value="1"/>
</dbReference>
<feature type="transmembrane region" description="Helical" evidence="6">
    <location>
        <begin position="159"/>
        <end position="181"/>
    </location>
</feature>
<evidence type="ECO:0000313" key="8">
    <source>
        <dbReference type="EMBL" id="JAT67669.1"/>
    </source>
</evidence>
<organism evidence="8">
    <name type="scientific">Anthurium amnicola</name>
    <dbReference type="NCBI Taxonomy" id="1678845"/>
    <lineage>
        <taxon>Eukaryota</taxon>
        <taxon>Viridiplantae</taxon>
        <taxon>Streptophyta</taxon>
        <taxon>Embryophyta</taxon>
        <taxon>Tracheophyta</taxon>
        <taxon>Spermatophyta</taxon>
        <taxon>Magnoliopsida</taxon>
        <taxon>Liliopsida</taxon>
        <taxon>Araceae</taxon>
        <taxon>Pothoideae</taxon>
        <taxon>Potheae</taxon>
        <taxon>Anthurium</taxon>
    </lineage>
</organism>
<evidence type="ECO:0000256" key="2">
    <source>
        <dbReference type="ARBA" id="ARBA00022729"/>
    </source>
</evidence>
<dbReference type="PROSITE" id="PS51444">
    <property type="entry name" value="FH2"/>
    <property type="match status" value="1"/>
</dbReference>
<comment type="subcellular location">
    <subcellularLocation>
        <location evidence="1">Membrane</location>
        <topology evidence="1">Single-pass membrane protein</topology>
    </subcellularLocation>
</comment>
<reference evidence="8" key="1">
    <citation type="submission" date="2015-07" db="EMBL/GenBank/DDBJ databases">
        <title>Transcriptome Assembly of Anthurium amnicola.</title>
        <authorList>
            <person name="Suzuki J."/>
        </authorList>
    </citation>
    <scope>NUCLEOTIDE SEQUENCE</scope>
</reference>
<gene>
    <name evidence="8" type="primary">FH1_5</name>
    <name evidence="8" type="ORF">g.58835</name>
</gene>
<dbReference type="InterPro" id="IPR042201">
    <property type="entry name" value="FH2_Formin_sf"/>
</dbReference>
<dbReference type="GO" id="GO:0045010">
    <property type="term" value="P:actin nucleation"/>
    <property type="evidence" value="ECO:0007669"/>
    <property type="project" value="InterPro"/>
</dbReference>
<keyword evidence="6" id="KW-0472">Membrane</keyword>
<feature type="non-terminal residue" evidence="8">
    <location>
        <position position="1"/>
    </location>
</feature>
<dbReference type="EMBL" id="GDJX01000267">
    <property type="protein sequence ID" value="JAT67669.1"/>
    <property type="molecule type" value="Transcribed_RNA"/>
</dbReference>
<dbReference type="InterPro" id="IPR015425">
    <property type="entry name" value="FH2_Formin"/>
</dbReference>
<evidence type="ECO:0000256" key="4">
    <source>
        <dbReference type="RuleBase" id="RU361260"/>
    </source>
</evidence>
<proteinExistence type="inferred from homology"/>
<keyword evidence="2" id="KW-0732">Signal</keyword>
<dbReference type="GO" id="GO:0016020">
    <property type="term" value="C:membrane"/>
    <property type="evidence" value="ECO:0007669"/>
    <property type="project" value="UniProtKB-SubCell"/>
</dbReference>
<evidence type="ECO:0000259" key="7">
    <source>
        <dbReference type="PROSITE" id="PS51444"/>
    </source>
</evidence>
<dbReference type="AlphaFoldDB" id="A0A1D1ZLD1"/>
<dbReference type="Pfam" id="PF02181">
    <property type="entry name" value="FH2"/>
    <property type="match status" value="1"/>
</dbReference>
<dbReference type="Gene3D" id="1.20.58.2220">
    <property type="entry name" value="Formin, FH2 domain"/>
    <property type="match status" value="1"/>
</dbReference>
<sequence length="876" mass="94410">SLCVCVCVSLLGHTRIPSLDLLCHGGGPERPSFFVSLPSPCHSTMPTFFFSSFITVLLLLLLLCHTPPFSSYTPSPLSNRRALHQPFSPPISQPPAQPPSLSFPKYPSSTYPRPFFPFLPSPPPPASTPASFSTFPANISSLIFPVSNSPRRRPPTKKLVPAVALPVLSLALLGLAFAFFYHRRRRCSSGKASRAESDRLFPVNATASDGRKPSGSSAPSSSEFLLRVGTAGNSRGGDGEGSAAPPAADSSHRRLDSPELHPLPPLSRHLRQGYGGNAEPGCSSEEGFYSSAEKENLGGAAGGAGPASRRGFPAAAAEKCGSRSPTSTAPSYPSSHSASSPTPSSPSPSPSSSGSSPEELPGPMHPSQPKREPTSPPVKDSKVLPCEPPVLVSPRPIGLKPTATARAAGSTKSSNAGVRGDDGTIPRPRLKPLYWDKVRASSSDRGMVWDRLKSRSFQLSEEMIETLFNTNPRERTGWQVLHSRNQENRVLDPKKSQNISILLRALNLTKGDVCEAILEGNIDSLGIELLQTLLDMAPSKEEELKLKEYKDDSPFKLDPAETLLKAVLDIPFAFKRIGAMLYIANFELEISYLKQSFQTLEAACEELRSSCIFMKLLEAVLRTGNQMNVGTNCGEACAFKLDILLKLVDIKGADGKTTLLHFVVQEMIRAEGSRIATANRTPASSINHTCTLKDELECKKLGLQVVAGLGIELRNVKKAAAMESEVLGGYVSKLAGGVGKVNEVLRLNGLLGTEGSGRKFHEAIQGFLRNAGDEVLRIQARERVTLSLVEELTDFFHESPAKSNDDVHPFRIFMIVRDFLCILDKVCKEVGKINARAMVSSPCQFPVPEDTSSPLFPRFCPKMTGSSDADSSSLSS</sequence>
<evidence type="ECO:0000256" key="6">
    <source>
        <dbReference type="SAM" id="Phobius"/>
    </source>
</evidence>
<dbReference type="InterPro" id="IPR027643">
    <property type="entry name" value="Formin-like_plant"/>
</dbReference>
<feature type="region of interest" description="Disordered" evidence="5">
    <location>
        <begin position="203"/>
        <end position="222"/>
    </location>
</feature>
<accession>A0A1D1ZLD1</accession>
<keyword evidence="6" id="KW-0812">Transmembrane</keyword>
<evidence type="ECO:0000256" key="3">
    <source>
        <dbReference type="ARBA" id="ARBA00025793"/>
    </source>
</evidence>
<protein>
    <recommendedName>
        <fullName evidence="4">Formin-like protein</fullName>
    </recommendedName>
</protein>
<keyword evidence="6" id="KW-1133">Transmembrane helix</keyword>
<feature type="region of interest" description="Disordered" evidence="5">
    <location>
        <begin position="229"/>
        <end position="425"/>
    </location>
</feature>
<feature type="compositionally biased region" description="Low complexity" evidence="5">
    <location>
        <begin position="213"/>
        <end position="222"/>
    </location>
</feature>
<dbReference type="SUPFAM" id="SSF101447">
    <property type="entry name" value="Formin homology 2 domain (FH2 domain)"/>
    <property type="match status" value="1"/>
</dbReference>
<comment type="similarity">
    <text evidence="3">Belongs to the formin-like family. Class-I subfamily.</text>
</comment>
<feature type="compositionally biased region" description="Low complexity" evidence="5">
    <location>
        <begin position="306"/>
        <end position="342"/>
    </location>
</feature>
<feature type="domain" description="FH2" evidence="7">
    <location>
        <begin position="420"/>
        <end position="849"/>
    </location>
</feature>
<name>A0A1D1ZLD1_9ARAE</name>